<protein>
    <recommendedName>
        <fullName evidence="1">PiggyBac transposable element-derived protein domain-containing protein</fullName>
    </recommendedName>
</protein>
<comment type="caution">
    <text evidence="2">The sequence shown here is derived from an EMBL/GenBank/DDBJ whole genome shotgun (WGS) entry which is preliminary data.</text>
</comment>
<accession>A0A9J6F9Y0</accession>
<dbReference type="VEuPathDB" id="VectorBase:LOC119187265"/>
<evidence type="ECO:0000259" key="1">
    <source>
        <dbReference type="Pfam" id="PF13843"/>
    </source>
</evidence>
<dbReference type="EMBL" id="JABSTU010000001">
    <property type="protein sequence ID" value="KAH8042440.1"/>
    <property type="molecule type" value="Genomic_DNA"/>
</dbReference>
<reference evidence="2" key="2">
    <citation type="submission" date="2021-09" db="EMBL/GenBank/DDBJ databases">
        <authorList>
            <person name="Jia N."/>
            <person name="Wang J."/>
            <person name="Shi W."/>
            <person name="Du L."/>
            <person name="Sun Y."/>
            <person name="Zhan W."/>
            <person name="Jiang J."/>
            <person name="Wang Q."/>
            <person name="Zhang B."/>
            <person name="Ji P."/>
            <person name="Sakyi L.B."/>
            <person name="Cui X."/>
            <person name="Yuan T."/>
            <person name="Jiang B."/>
            <person name="Yang W."/>
            <person name="Lam T.T.-Y."/>
            <person name="Chang Q."/>
            <person name="Ding S."/>
            <person name="Wang X."/>
            <person name="Zhu J."/>
            <person name="Ruan X."/>
            <person name="Zhao L."/>
            <person name="Wei J."/>
            <person name="Que T."/>
            <person name="Du C."/>
            <person name="Cheng J."/>
            <person name="Dai P."/>
            <person name="Han X."/>
            <person name="Huang E."/>
            <person name="Gao Y."/>
            <person name="Liu J."/>
            <person name="Shao H."/>
            <person name="Ye R."/>
            <person name="Li L."/>
            <person name="Wei W."/>
            <person name="Wang X."/>
            <person name="Wang C."/>
            <person name="Huo Q."/>
            <person name="Li W."/>
            <person name="Guo W."/>
            <person name="Chen H."/>
            <person name="Chen S."/>
            <person name="Zhou L."/>
            <person name="Zhou L."/>
            <person name="Ni X."/>
            <person name="Tian J."/>
            <person name="Zhou Y."/>
            <person name="Sheng Y."/>
            <person name="Liu T."/>
            <person name="Pan Y."/>
            <person name="Xia L."/>
            <person name="Li J."/>
            <person name="Zhao F."/>
            <person name="Cao W."/>
        </authorList>
    </citation>
    <scope>NUCLEOTIDE SEQUENCE</scope>
    <source>
        <strain evidence="2">Rmic-2018</strain>
        <tissue evidence="2">Larvae</tissue>
    </source>
</reference>
<dbReference type="PANTHER" id="PTHR47272">
    <property type="entry name" value="DDE_TNP_1_7 DOMAIN-CONTAINING PROTEIN"/>
    <property type="match status" value="1"/>
</dbReference>
<dbReference type="AlphaFoldDB" id="A0A9J6F9Y0"/>
<evidence type="ECO:0000313" key="2">
    <source>
        <dbReference type="EMBL" id="KAH8042440.1"/>
    </source>
</evidence>
<dbReference type="InterPro" id="IPR029526">
    <property type="entry name" value="PGBD"/>
</dbReference>
<dbReference type="Proteomes" id="UP000821866">
    <property type="component" value="Chromosome 1"/>
</dbReference>
<dbReference type="PANTHER" id="PTHR47272:SF2">
    <property type="entry name" value="PIGGYBAC TRANSPOSABLE ELEMENT-DERIVED PROTEIN 3-LIKE"/>
    <property type="match status" value="1"/>
</dbReference>
<organism evidence="2 3">
    <name type="scientific">Rhipicephalus microplus</name>
    <name type="common">Cattle tick</name>
    <name type="synonym">Boophilus microplus</name>
    <dbReference type="NCBI Taxonomy" id="6941"/>
    <lineage>
        <taxon>Eukaryota</taxon>
        <taxon>Metazoa</taxon>
        <taxon>Ecdysozoa</taxon>
        <taxon>Arthropoda</taxon>
        <taxon>Chelicerata</taxon>
        <taxon>Arachnida</taxon>
        <taxon>Acari</taxon>
        <taxon>Parasitiformes</taxon>
        <taxon>Ixodida</taxon>
        <taxon>Ixodoidea</taxon>
        <taxon>Ixodidae</taxon>
        <taxon>Rhipicephalinae</taxon>
        <taxon>Rhipicephalus</taxon>
        <taxon>Boophilus</taxon>
    </lineage>
</organism>
<dbReference type="Pfam" id="PF13843">
    <property type="entry name" value="DDE_Tnp_1_7"/>
    <property type="match status" value="1"/>
</dbReference>
<gene>
    <name evidence="2" type="ORF">HPB51_023450</name>
</gene>
<keyword evidence="3" id="KW-1185">Reference proteome</keyword>
<feature type="domain" description="PiggyBac transposable element-derived protein" evidence="1">
    <location>
        <begin position="198"/>
        <end position="499"/>
    </location>
</feature>
<evidence type="ECO:0000313" key="3">
    <source>
        <dbReference type="Proteomes" id="UP000821866"/>
    </source>
</evidence>
<proteinExistence type="predicted"/>
<sequence>MCRAVPTRKTTAREARPRAWVTRAFGSARGAQGHNSLPPEHVSRRLQFVDSGAEPLEFDAATLRLPTSSLQVTTPPNVDFATECCRRGINDGPGYYPDDLNCAQGHNSLPPEHVSRRLQFVDSGAEPLEFDAATLCLPTSSLQVTTPPNVDFATECCRRGINDGPGYYPDDLNCRFRLGFLTSHPPLMTVNNGFRGVQIRMYWMKKTRVPLVADNMTKNRYFQLRRRMKLVNELDVSEQEKKKDRLWHIRPLVSFLLEGCHKLPREENVSIDEQMIPFSGRTQLKQFVSRKPNTEGLKNFVLATPGGLILDFEIYQGKKAALYPGSSGIGESAVLGLTETLPLGTNVYFDRYFTSRPLLDKLAENGLAGTGTIMNNRIPKGVKLSSEKELKEKGRVTSEMFARNDKKQAVVRSYDNKPITLMSSIHCQHPEDTCRRWSRKEKKHIDVPRPDVVWLYNVNMGGVYFADRMISYYGIEARMNKWTIRSIFHLFDTALSNSWMQYVQNMRAQQKRQKEIVNILEFRLSVGEKLLAQAQSQN</sequence>
<name>A0A9J6F9Y0_RHIMP</name>
<reference evidence="2" key="1">
    <citation type="journal article" date="2020" name="Cell">
        <title>Large-Scale Comparative Analyses of Tick Genomes Elucidate Their Genetic Diversity and Vector Capacities.</title>
        <authorList>
            <consortium name="Tick Genome and Microbiome Consortium (TIGMIC)"/>
            <person name="Jia N."/>
            <person name="Wang J."/>
            <person name="Shi W."/>
            <person name="Du L."/>
            <person name="Sun Y."/>
            <person name="Zhan W."/>
            <person name="Jiang J.F."/>
            <person name="Wang Q."/>
            <person name="Zhang B."/>
            <person name="Ji P."/>
            <person name="Bell-Sakyi L."/>
            <person name="Cui X.M."/>
            <person name="Yuan T.T."/>
            <person name="Jiang B.G."/>
            <person name="Yang W.F."/>
            <person name="Lam T.T."/>
            <person name="Chang Q.C."/>
            <person name="Ding S.J."/>
            <person name="Wang X.J."/>
            <person name="Zhu J.G."/>
            <person name="Ruan X.D."/>
            <person name="Zhao L."/>
            <person name="Wei J.T."/>
            <person name="Ye R.Z."/>
            <person name="Que T.C."/>
            <person name="Du C.H."/>
            <person name="Zhou Y.H."/>
            <person name="Cheng J.X."/>
            <person name="Dai P.F."/>
            <person name="Guo W.B."/>
            <person name="Han X.H."/>
            <person name="Huang E.J."/>
            <person name="Li L.F."/>
            <person name="Wei W."/>
            <person name="Gao Y.C."/>
            <person name="Liu J.Z."/>
            <person name="Shao H.Z."/>
            <person name="Wang X."/>
            <person name="Wang C.C."/>
            <person name="Yang T.C."/>
            <person name="Huo Q.B."/>
            <person name="Li W."/>
            <person name="Chen H.Y."/>
            <person name="Chen S.E."/>
            <person name="Zhou L.G."/>
            <person name="Ni X.B."/>
            <person name="Tian J.H."/>
            <person name="Sheng Y."/>
            <person name="Liu T."/>
            <person name="Pan Y.S."/>
            <person name="Xia L.Y."/>
            <person name="Li J."/>
            <person name="Zhao F."/>
            <person name="Cao W.C."/>
        </authorList>
    </citation>
    <scope>NUCLEOTIDE SEQUENCE</scope>
    <source>
        <strain evidence="2">Rmic-2018</strain>
    </source>
</reference>